<dbReference type="SUPFAM" id="SSF56112">
    <property type="entry name" value="Protein kinase-like (PK-like)"/>
    <property type="match status" value="1"/>
</dbReference>
<dbReference type="InParanoid" id="H2ZFV6"/>
<dbReference type="Pfam" id="PF00069">
    <property type="entry name" value="Pkinase"/>
    <property type="match status" value="1"/>
</dbReference>
<dbReference type="Ensembl" id="ENSCSAVT00000016653.1">
    <property type="protein sequence ID" value="ENSCSAVP00000016472.1"/>
    <property type="gene ID" value="ENSCSAVG00000009692.1"/>
</dbReference>
<evidence type="ECO:0000256" key="2">
    <source>
        <dbReference type="ARBA" id="ARBA00022527"/>
    </source>
</evidence>
<organism evidence="10 11">
    <name type="scientific">Ciona savignyi</name>
    <name type="common">Pacific transparent sea squirt</name>
    <dbReference type="NCBI Taxonomy" id="51511"/>
    <lineage>
        <taxon>Eukaryota</taxon>
        <taxon>Metazoa</taxon>
        <taxon>Chordata</taxon>
        <taxon>Tunicata</taxon>
        <taxon>Ascidiacea</taxon>
        <taxon>Phlebobranchia</taxon>
        <taxon>Cionidae</taxon>
        <taxon>Ciona</taxon>
    </lineage>
</organism>
<evidence type="ECO:0000256" key="8">
    <source>
        <dbReference type="ARBA" id="ARBA00048679"/>
    </source>
</evidence>
<sequence length="108" mass="12005">MGTFVYRAPELLRGLWPTTKADIYSLGITAWQLWSRTLPYAGQHNHATVFSVVAFGARPKIPDFPDLTESVESGTSLKKYFDVVSSCWNTDPEIRPSAEQALALLAKC</sequence>
<dbReference type="STRING" id="51511.ENSCSAVP00000016472"/>
<dbReference type="PANTHER" id="PTHR44329">
    <property type="entry name" value="SERINE/THREONINE-PROTEIN KINASE TNNI3K-RELATED"/>
    <property type="match status" value="1"/>
</dbReference>
<dbReference type="Proteomes" id="UP000007875">
    <property type="component" value="Unassembled WGS sequence"/>
</dbReference>
<keyword evidence="6" id="KW-0067">ATP-binding</keyword>
<proteinExistence type="predicted"/>
<reference evidence="10" key="3">
    <citation type="submission" date="2025-09" db="UniProtKB">
        <authorList>
            <consortium name="Ensembl"/>
        </authorList>
    </citation>
    <scope>IDENTIFICATION</scope>
</reference>
<evidence type="ECO:0000256" key="4">
    <source>
        <dbReference type="ARBA" id="ARBA00022741"/>
    </source>
</evidence>
<dbReference type="InterPro" id="IPR000719">
    <property type="entry name" value="Prot_kinase_dom"/>
</dbReference>
<name>H2ZFV6_CIOSA</name>
<comment type="catalytic activity">
    <reaction evidence="8">
        <text>L-seryl-[protein] + ATP = O-phospho-L-seryl-[protein] + ADP + H(+)</text>
        <dbReference type="Rhea" id="RHEA:17989"/>
        <dbReference type="Rhea" id="RHEA-COMP:9863"/>
        <dbReference type="Rhea" id="RHEA-COMP:11604"/>
        <dbReference type="ChEBI" id="CHEBI:15378"/>
        <dbReference type="ChEBI" id="CHEBI:29999"/>
        <dbReference type="ChEBI" id="CHEBI:30616"/>
        <dbReference type="ChEBI" id="CHEBI:83421"/>
        <dbReference type="ChEBI" id="CHEBI:456216"/>
        <dbReference type="EC" id="2.7.11.1"/>
    </reaction>
</comment>
<evidence type="ECO:0000256" key="6">
    <source>
        <dbReference type="ARBA" id="ARBA00022840"/>
    </source>
</evidence>
<evidence type="ECO:0000256" key="3">
    <source>
        <dbReference type="ARBA" id="ARBA00022679"/>
    </source>
</evidence>
<dbReference type="AlphaFoldDB" id="H2ZFV6"/>
<dbReference type="GeneTree" id="ENSGT00940000175352"/>
<dbReference type="PROSITE" id="PS50011">
    <property type="entry name" value="PROTEIN_KINASE_DOM"/>
    <property type="match status" value="1"/>
</dbReference>
<dbReference type="OMA" id="CWHMDPE"/>
<keyword evidence="11" id="KW-1185">Reference proteome</keyword>
<dbReference type="Gene3D" id="1.10.510.10">
    <property type="entry name" value="Transferase(Phosphotransferase) domain 1"/>
    <property type="match status" value="1"/>
</dbReference>
<dbReference type="EC" id="2.7.11.1" evidence="1"/>
<dbReference type="GO" id="GO:0004674">
    <property type="term" value="F:protein serine/threonine kinase activity"/>
    <property type="evidence" value="ECO:0007669"/>
    <property type="project" value="UniProtKB-KW"/>
</dbReference>
<evidence type="ECO:0000256" key="1">
    <source>
        <dbReference type="ARBA" id="ARBA00012513"/>
    </source>
</evidence>
<protein>
    <recommendedName>
        <fullName evidence="1">non-specific serine/threonine protein kinase</fullName>
        <ecNumber evidence="1">2.7.11.1</ecNumber>
    </recommendedName>
</protein>
<dbReference type="PANTHER" id="PTHR44329:SF285">
    <property type="entry name" value="V-MOS MOLONEY MURINE SARCOMA VIRAL ONCO HOMOLOG"/>
    <property type="match status" value="1"/>
</dbReference>
<evidence type="ECO:0000256" key="5">
    <source>
        <dbReference type="ARBA" id="ARBA00022777"/>
    </source>
</evidence>
<accession>H2ZFV6</accession>
<evidence type="ECO:0000256" key="7">
    <source>
        <dbReference type="ARBA" id="ARBA00047899"/>
    </source>
</evidence>
<keyword evidence="3" id="KW-0808">Transferase</keyword>
<dbReference type="HOGENOM" id="CLU_000288_7_26_1"/>
<feature type="domain" description="Protein kinase" evidence="9">
    <location>
        <begin position="1"/>
        <end position="108"/>
    </location>
</feature>
<keyword evidence="4" id="KW-0547">Nucleotide-binding</keyword>
<reference evidence="10" key="2">
    <citation type="submission" date="2025-08" db="UniProtKB">
        <authorList>
            <consortium name="Ensembl"/>
        </authorList>
    </citation>
    <scope>IDENTIFICATION</scope>
</reference>
<dbReference type="InterPro" id="IPR051681">
    <property type="entry name" value="Ser/Thr_Kinases-Pseudokinases"/>
</dbReference>
<comment type="catalytic activity">
    <reaction evidence="7">
        <text>L-threonyl-[protein] + ATP = O-phospho-L-threonyl-[protein] + ADP + H(+)</text>
        <dbReference type="Rhea" id="RHEA:46608"/>
        <dbReference type="Rhea" id="RHEA-COMP:11060"/>
        <dbReference type="Rhea" id="RHEA-COMP:11605"/>
        <dbReference type="ChEBI" id="CHEBI:15378"/>
        <dbReference type="ChEBI" id="CHEBI:30013"/>
        <dbReference type="ChEBI" id="CHEBI:30616"/>
        <dbReference type="ChEBI" id="CHEBI:61977"/>
        <dbReference type="ChEBI" id="CHEBI:456216"/>
        <dbReference type="EC" id="2.7.11.1"/>
    </reaction>
</comment>
<keyword evidence="5" id="KW-0418">Kinase</keyword>
<evidence type="ECO:0000313" key="10">
    <source>
        <dbReference type="Ensembl" id="ENSCSAVP00000016472.1"/>
    </source>
</evidence>
<dbReference type="GO" id="GO:0005524">
    <property type="term" value="F:ATP binding"/>
    <property type="evidence" value="ECO:0007669"/>
    <property type="project" value="UniProtKB-KW"/>
</dbReference>
<dbReference type="InterPro" id="IPR011009">
    <property type="entry name" value="Kinase-like_dom_sf"/>
</dbReference>
<keyword evidence="2" id="KW-0723">Serine/threonine-protein kinase</keyword>
<evidence type="ECO:0000313" key="11">
    <source>
        <dbReference type="Proteomes" id="UP000007875"/>
    </source>
</evidence>
<dbReference type="eggNOG" id="KOG0192">
    <property type="taxonomic scope" value="Eukaryota"/>
</dbReference>
<evidence type="ECO:0000259" key="9">
    <source>
        <dbReference type="PROSITE" id="PS50011"/>
    </source>
</evidence>
<reference evidence="11" key="1">
    <citation type="submission" date="2003-08" db="EMBL/GenBank/DDBJ databases">
        <authorList>
            <person name="Birren B."/>
            <person name="Nusbaum C."/>
            <person name="Abebe A."/>
            <person name="Abouelleil A."/>
            <person name="Adekoya E."/>
            <person name="Ait-zahra M."/>
            <person name="Allen N."/>
            <person name="Allen T."/>
            <person name="An P."/>
            <person name="Anderson M."/>
            <person name="Anderson S."/>
            <person name="Arachchi H."/>
            <person name="Armbruster J."/>
            <person name="Bachantsang P."/>
            <person name="Baldwin J."/>
            <person name="Barry A."/>
            <person name="Bayul T."/>
            <person name="Blitshsteyn B."/>
            <person name="Bloom T."/>
            <person name="Blye J."/>
            <person name="Boguslavskiy L."/>
            <person name="Borowsky M."/>
            <person name="Boukhgalter B."/>
            <person name="Brunache A."/>
            <person name="Butler J."/>
            <person name="Calixte N."/>
            <person name="Calvo S."/>
            <person name="Camarata J."/>
            <person name="Campo K."/>
            <person name="Chang J."/>
            <person name="Cheshatsang Y."/>
            <person name="Citroen M."/>
            <person name="Collymore A."/>
            <person name="Considine T."/>
            <person name="Cook A."/>
            <person name="Cooke P."/>
            <person name="Corum B."/>
            <person name="Cuomo C."/>
            <person name="David R."/>
            <person name="Dawoe T."/>
            <person name="Degray S."/>
            <person name="Dodge S."/>
            <person name="Dooley K."/>
            <person name="Dorje P."/>
            <person name="Dorjee K."/>
            <person name="Dorris L."/>
            <person name="Duffey N."/>
            <person name="Dupes A."/>
            <person name="Elkins T."/>
            <person name="Engels R."/>
            <person name="Erickson J."/>
            <person name="Farina A."/>
            <person name="Faro S."/>
            <person name="Ferreira P."/>
            <person name="Fischer H."/>
            <person name="Fitzgerald M."/>
            <person name="Foley K."/>
            <person name="Gage D."/>
            <person name="Galagan J."/>
            <person name="Gearin G."/>
            <person name="Gnerre S."/>
            <person name="Gnirke A."/>
            <person name="Goyette A."/>
            <person name="Graham J."/>
            <person name="Grandbois E."/>
            <person name="Gyaltsen K."/>
            <person name="Hafez N."/>
            <person name="Hagopian D."/>
            <person name="Hagos B."/>
            <person name="Hall J."/>
            <person name="Hatcher B."/>
            <person name="Heller A."/>
            <person name="Higgins H."/>
            <person name="Honan T."/>
            <person name="Horn A."/>
            <person name="Houde N."/>
            <person name="Hughes L."/>
            <person name="Hulme W."/>
            <person name="Husby E."/>
            <person name="Iliev I."/>
            <person name="Jaffe D."/>
            <person name="Jones C."/>
            <person name="Kamal M."/>
            <person name="Kamat A."/>
            <person name="Kamvysselis M."/>
            <person name="Karlsson E."/>
            <person name="Kells C."/>
            <person name="Kieu A."/>
            <person name="Kisner P."/>
            <person name="Kodira C."/>
            <person name="Kulbokas E."/>
            <person name="Labutti K."/>
            <person name="Lama D."/>
            <person name="Landers T."/>
            <person name="Leger J."/>
            <person name="Levine S."/>
            <person name="Lewis D."/>
            <person name="Lewis T."/>
            <person name="Lindblad-toh K."/>
            <person name="Liu X."/>
            <person name="Lokyitsang T."/>
            <person name="Lokyitsang Y."/>
            <person name="Lucien O."/>
            <person name="Lui A."/>
            <person name="Ma L.J."/>
            <person name="Mabbitt R."/>
            <person name="Macdonald J."/>
            <person name="Maclean C."/>
            <person name="Major J."/>
            <person name="Manning J."/>
            <person name="Marabella R."/>
            <person name="Maru K."/>
            <person name="Matthews C."/>
            <person name="Mauceli E."/>
            <person name="Mccarthy M."/>
            <person name="Mcdonough S."/>
            <person name="Mcghee T."/>
            <person name="Meldrim J."/>
            <person name="Meneus L."/>
            <person name="Mesirov J."/>
            <person name="Mihalev A."/>
            <person name="Mihova T."/>
            <person name="Mikkelsen T."/>
            <person name="Mlenga V."/>
            <person name="Moru K."/>
            <person name="Mozes J."/>
            <person name="Mulrain L."/>
            <person name="Munson G."/>
            <person name="Naylor J."/>
            <person name="Newes C."/>
            <person name="Nguyen C."/>
            <person name="Nguyen N."/>
            <person name="Nguyen T."/>
            <person name="Nicol R."/>
            <person name="Nielsen C."/>
            <person name="Nizzari M."/>
            <person name="Norbu C."/>
            <person name="Norbu N."/>
            <person name="O'donnell P."/>
            <person name="Okoawo O."/>
            <person name="O'leary S."/>
            <person name="Omotosho B."/>
            <person name="O'neill K."/>
            <person name="Osman S."/>
            <person name="Parker S."/>
            <person name="Perrin D."/>
            <person name="Phunkhang P."/>
            <person name="Piqani B."/>
            <person name="Purcell S."/>
            <person name="Rachupka T."/>
            <person name="Ramasamy U."/>
            <person name="Rameau R."/>
            <person name="Ray V."/>
            <person name="Raymond C."/>
            <person name="Retta R."/>
            <person name="Richardson S."/>
            <person name="Rise C."/>
            <person name="Rodriguez J."/>
            <person name="Rogers J."/>
            <person name="Rogov P."/>
            <person name="Rutman M."/>
            <person name="Schupbach R."/>
            <person name="Seaman C."/>
            <person name="Settipalli S."/>
            <person name="Sharpe T."/>
            <person name="Sheridan J."/>
            <person name="Sherpa N."/>
            <person name="Shi J."/>
            <person name="Smirnov S."/>
            <person name="Smith C."/>
            <person name="Sougnez C."/>
            <person name="Spencer B."/>
            <person name="Stalker J."/>
            <person name="Stange-thomann N."/>
            <person name="Stavropoulos S."/>
            <person name="Stetson K."/>
            <person name="Stone C."/>
            <person name="Stone S."/>
            <person name="Stubbs M."/>
            <person name="Talamas J."/>
            <person name="Tchuinga P."/>
            <person name="Tenzing P."/>
            <person name="Tesfaye S."/>
            <person name="Theodore J."/>
            <person name="Thoulutsang Y."/>
            <person name="Topham K."/>
            <person name="Towey S."/>
            <person name="Tsamla T."/>
            <person name="Tsomo N."/>
            <person name="Vallee D."/>
            <person name="Vassiliev H."/>
            <person name="Venkataraman V."/>
            <person name="Vinson J."/>
            <person name="Vo A."/>
            <person name="Wade C."/>
            <person name="Wang S."/>
            <person name="Wangchuk T."/>
            <person name="Wangdi T."/>
            <person name="Whittaker C."/>
            <person name="Wilkinson J."/>
            <person name="Wu Y."/>
            <person name="Wyman D."/>
            <person name="Yadav S."/>
            <person name="Yang S."/>
            <person name="Yang X."/>
            <person name="Yeager S."/>
            <person name="Yee E."/>
            <person name="Young G."/>
            <person name="Zainoun J."/>
            <person name="Zembeck L."/>
            <person name="Zimmer A."/>
            <person name="Zody M."/>
            <person name="Lander E."/>
        </authorList>
    </citation>
    <scope>NUCLEOTIDE SEQUENCE [LARGE SCALE GENOMIC DNA]</scope>
</reference>